<comment type="similarity">
    <text evidence="2">Belongs to the zinc-containing alcohol dehydrogenase family.</text>
</comment>
<dbReference type="InterPro" id="IPR036291">
    <property type="entry name" value="NAD(P)-bd_dom_sf"/>
</dbReference>
<dbReference type="SMART" id="SM00829">
    <property type="entry name" value="PKS_ER"/>
    <property type="match status" value="1"/>
</dbReference>
<reference evidence="7 8" key="1">
    <citation type="submission" date="2016-06" db="EMBL/GenBank/DDBJ databases">
        <authorList>
            <person name="Kjaerup R.B."/>
            <person name="Dalgaard T.S."/>
            <person name="Juul-Madsen H.R."/>
        </authorList>
    </citation>
    <scope>NUCLEOTIDE SEQUENCE [LARGE SCALE GENOMIC DNA]</scope>
    <source>
        <strain evidence="7 8">Pb300</strain>
    </source>
</reference>
<evidence type="ECO:0000313" key="7">
    <source>
        <dbReference type="EMBL" id="ODH45072.1"/>
    </source>
</evidence>
<dbReference type="VEuPathDB" id="FungiDB:PABG_03450"/>
<evidence type="ECO:0000256" key="1">
    <source>
        <dbReference type="ARBA" id="ARBA00001947"/>
    </source>
</evidence>
<dbReference type="InterPro" id="IPR020843">
    <property type="entry name" value="ER"/>
</dbReference>
<dbReference type="AlphaFoldDB" id="A0A1D2JPF8"/>
<dbReference type="GO" id="GO:0000721">
    <property type="term" value="F:(R,R)-butanediol dehydrogenase activity"/>
    <property type="evidence" value="ECO:0007669"/>
    <property type="project" value="TreeGrafter"/>
</dbReference>
<dbReference type="SUPFAM" id="SSF51735">
    <property type="entry name" value="NAD(P)-binding Rossmann-fold domains"/>
    <property type="match status" value="1"/>
</dbReference>
<protein>
    <recommendedName>
        <fullName evidence="6">Enoyl reductase (ER) domain-containing protein</fullName>
    </recommendedName>
</protein>
<dbReference type="GO" id="GO:0005737">
    <property type="term" value="C:cytoplasm"/>
    <property type="evidence" value="ECO:0007669"/>
    <property type="project" value="TreeGrafter"/>
</dbReference>
<keyword evidence="5" id="KW-0560">Oxidoreductase</keyword>
<gene>
    <name evidence="7" type="ORF">ACO22_00464</name>
</gene>
<dbReference type="InterPro" id="IPR013154">
    <property type="entry name" value="ADH-like_N"/>
</dbReference>
<dbReference type="Proteomes" id="UP000242814">
    <property type="component" value="Unassembled WGS sequence"/>
</dbReference>
<dbReference type="InterPro" id="IPR011032">
    <property type="entry name" value="GroES-like_sf"/>
</dbReference>
<comment type="cofactor">
    <cofactor evidence="1">
        <name>Zn(2+)</name>
        <dbReference type="ChEBI" id="CHEBI:29105"/>
    </cofactor>
</comment>
<dbReference type="EMBL" id="LZYO01000008">
    <property type="protein sequence ID" value="ODH45072.1"/>
    <property type="molecule type" value="Genomic_DNA"/>
</dbReference>
<evidence type="ECO:0000259" key="6">
    <source>
        <dbReference type="SMART" id="SM00829"/>
    </source>
</evidence>
<evidence type="ECO:0000256" key="4">
    <source>
        <dbReference type="ARBA" id="ARBA00022833"/>
    </source>
</evidence>
<name>A0A1D2JPF8_PARBR</name>
<dbReference type="InterPro" id="IPR013149">
    <property type="entry name" value="ADH-like_C"/>
</dbReference>
<dbReference type="Pfam" id="PF00107">
    <property type="entry name" value="ADH_zinc_N"/>
    <property type="match status" value="1"/>
</dbReference>
<proteinExistence type="inferred from homology"/>
<sequence>MKAARFYAAGDIRVEDVDPPRATNDKVLVEVEWCGICGSDLNEYVRGPYAIPDEKNGPHHITGEMLPVTLGHEFSGRVVRAPPTSSLVPGQPVAIDPRFFCSSCPACKETATNCCRHVGSLGLSGGGGGLSEMVSVHPAMLHPLPEGTDLAAAALIEPLAVAWRAVKRSGLSNLKNASVLVIGAGPIGVATVFVLKAEGCDMILVSEKAARRREFLADVVHAAFDPTEVNIVEKCRELTGGAGVEIVIDCAGAQSGFEHGCDSLRVHGTYINLAIPKAPATLPFQHFLLKELTFKTFLAYDETDFKEVVAAFGSGRFAGVEKMITRRISLDEIVEKGFKELTENPGDHIKIIASPKIRLL</sequence>
<dbReference type="CDD" id="cd08233">
    <property type="entry name" value="butanediol_DH_like"/>
    <property type="match status" value="1"/>
</dbReference>
<dbReference type="PANTHER" id="PTHR43161:SF23">
    <property type="entry name" value="(R,R)-BUTANEDIOL DEHYDROGENASE-RELATED"/>
    <property type="match status" value="1"/>
</dbReference>
<keyword evidence="4" id="KW-0862">Zinc</keyword>
<organism evidence="7 8">
    <name type="scientific">Paracoccidioides brasiliensis</name>
    <dbReference type="NCBI Taxonomy" id="121759"/>
    <lineage>
        <taxon>Eukaryota</taxon>
        <taxon>Fungi</taxon>
        <taxon>Dikarya</taxon>
        <taxon>Ascomycota</taxon>
        <taxon>Pezizomycotina</taxon>
        <taxon>Eurotiomycetes</taxon>
        <taxon>Eurotiomycetidae</taxon>
        <taxon>Onygenales</taxon>
        <taxon>Ajellomycetaceae</taxon>
        <taxon>Paracoccidioides</taxon>
    </lineage>
</organism>
<evidence type="ECO:0000313" key="8">
    <source>
        <dbReference type="Proteomes" id="UP000242814"/>
    </source>
</evidence>
<dbReference type="SUPFAM" id="SSF50129">
    <property type="entry name" value="GroES-like"/>
    <property type="match status" value="1"/>
</dbReference>
<dbReference type="Gene3D" id="3.40.50.720">
    <property type="entry name" value="NAD(P)-binding Rossmann-like Domain"/>
    <property type="match status" value="1"/>
</dbReference>
<dbReference type="PANTHER" id="PTHR43161">
    <property type="entry name" value="SORBITOL DEHYDROGENASE"/>
    <property type="match status" value="1"/>
</dbReference>
<dbReference type="Pfam" id="PF08240">
    <property type="entry name" value="ADH_N"/>
    <property type="match status" value="1"/>
</dbReference>
<keyword evidence="3" id="KW-0479">Metal-binding</keyword>
<comment type="caution">
    <text evidence="7">The sequence shown here is derived from an EMBL/GenBank/DDBJ whole genome shotgun (WGS) entry which is preliminary data.</text>
</comment>
<dbReference type="GO" id="GO:0034079">
    <property type="term" value="P:butanediol biosynthetic process"/>
    <property type="evidence" value="ECO:0007669"/>
    <property type="project" value="TreeGrafter"/>
</dbReference>
<accession>A0A1D2JPF8</accession>
<dbReference type="Gene3D" id="3.90.180.10">
    <property type="entry name" value="Medium-chain alcohol dehydrogenases, catalytic domain"/>
    <property type="match status" value="1"/>
</dbReference>
<feature type="domain" description="Enoyl reductase (ER)" evidence="6">
    <location>
        <begin position="10"/>
        <end position="353"/>
    </location>
</feature>
<dbReference type="VEuPathDB" id="FungiDB:PADG_02018"/>
<evidence type="ECO:0000256" key="2">
    <source>
        <dbReference type="ARBA" id="ARBA00008072"/>
    </source>
</evidence>
<dbReference type="GO" id="GO:0046872">
    <property type="term" value="F:metal ion binding"/>
    <property type="evidence" value="ECO:0007669"/>
    <property type="project" value="UniProtKB-KW"/>
</dbReference>
<evidence type="ECO:0000256" key="5">
    <source>
        <dbReference type="ARBA" id="ARBA00023002"/>
    </source>
</evidence>
<evidence type="ECO:0000256" key="3">
    <source>
        <dbReference type="ARBA" id="ARBA00022723"/>
    </source>
</evidence>